<gene>
    <name evidence="2" type="ORF">U473_12415</name>
</gene>
<dbReference type="InterPro" id="IPR032793">
    <property type="entry name" value="RE_EcoO109IR"/>
</dbReference>
<protein>
    <recommendedName>
        <fullName evidence="1">Type II restriction endonuclease EcoO109IR domain-containing protein</fullName>
    </recommendedName>
</protein>
<organism evidence="2 3">
    <name type="scientific">Tepidibacillus decaturensis</name>
    <dbReference type="NCBI Taxonomy" id="1413211"/>
    <lineage>
        <taxon>Bacteria</taxon>
        <taxon>Bacillati</taxon>
        <taxon>Bacillota</taxon>
        <taxon>Bacilli</taxon>
        <taxon>Bacillales</taxon>
        <taxon>Bacillaceae</taxon>
        <taxon>Tepidibacillus</taxon>
    </lineage>
</organism>
<reference evidence="2 3" key="1">
    <citation type="submission" date="2016-02" db="EMBL/GenBank/DDBJ databases">
        <title>Draft Genome for Tepidibacillus decaturensis nov. sp. Strain Z9, an Anaerobic, Moderately Thermophilic and Heterotrophic Bacterium from Deep Subsurface of the Illinois Basin, USA.</title>
        <authorList>
            <person name="Dong Y."/>
            <person name="Chang J.Y."/>
            <person name="Sanford R."/>
            <person name="Fouke B.W."/>
        </authorList>
    </citation>
    <scope>NUCLEOTIDE SEQUENCE [LARGE SCALE GENOMIC DNA]</scope>
    <source>
        <strain evidence="2 3">Z9</strain>
    </source>
</reference>
<dbReference type="Proteomes" id="UP000070352">
    <property type="component" value="Unassembled WGS sequence"/>
</dbReference>
<evidence type="ECO:0000259" key="1">
    <source>
        <dbReference type="Pfam" id="PF14511"/>
    </source>
</evidence>
<dbReference type="AlphaFoldDB" id="A0A135L6X4"/>
<dbReference type="EMBL" id="LSKU01000001">
    <property type="protein sequence ID" value="KXG44738.1"/>
    <property type="molecule type" value="Genomic_DNA"/>
</dbReference>
<sequence length="66" mass="7696">MILLGVLYGNVEELSTHYKRINEQYPVIVGREFWHRLTGREDFYMELINAIGEVAIEVDGSDLLIR</sequence>
<name>A0A135L6X4_9BACI</name>
<dbReference type="InterPro" id="IPR011335">
    <property type="entry name" value="Restrct_endonuc-II-like"/>
</dbReference>
<keyword evidence="3" id="KW-1185">Reference proteome</keyword>
<evidence type="ECO:0000313" key="3">
    <source>
        <dbReference type="Proteomes" id="UP000070352"/>
    </source>
</evidence>
<dbReference type="STRING" id="1413211.U473_12415"/>
<proteinExistence type="predicted"/>
<dbReference type="SUPFAM" id="SSF52980">
    <property type="entry name" value="Restriction endonuclease-like"/>
    <property type="match status" value="1"/>
</dbReference>
<dbReference type="OrthoDB" id="449755at2"/>
<evidence type="ECO:0000313" key="2">
    <source>
        <dbReference type="EMBL" id="KXG44738.1"/>
    </source>
</evidence>
<accession>A0A135L6X4</accession>
<dbReference type="Pfam" id="PF14511">
    <property type="entry name" value="RE_EcoO109I"/>
    <property type="match status" value="1"/>
</dbReference>
<feature type="domain" description="Type II restriction endonuclease EcoO109IR" evidence="1">
    <location>
        <begin position="3"/>
        <end position="57"/>
    </location>
</feature>
<comment type="caution">
    <text evidence="2">The sequence shown here is derived from an EMBL/GenBank/DDBJ whole genome shotgun (WGS) entry which is preliminary data.</text>
</comment>